<evidence type="ECO:0000313" key="3">
    <source>
        <dbReference type="Proteomes" id="UP000534294"/>
    </source>
</evidence>
<accession>A0A7W7YLJ4</accession>
<dbReference type="AlphaFoldDB" id="A0A7W7YLJ4"/>
<sequence>MVKCKTGALNLTFSALADPTRRNILDHLSRGECCVTDLAKPYAMSLPAVSKHLRVLEDAGLICRHRQGRIHSISLKAGPLQEAQAWMESYRRHWEVSFDRLDDFLIQLQTPPT</sequence>
<evidence type="ECO:0000313" key="2">
    <source>
        <dbReference type="EMBL" id="MBB5038160.1"/>
    </source>
</evidence>
<dbReference type="Pfam" id="PF01022">
    <property type="entry name" value="HTH_5"/>
    <property type="match status" value="1"/>
</dbReference>
<keyword evidence="2" id="KW-0238">DNA-binding</keyword>
<gene>
    <name evidence="2" type="ORF">HNQ64_002418</name>
</gene>
<dbReference type="Proteomes" id="UP000534294">
    <property type="component" value="Unassembled WGS sequence"/>
</dbReference>
<dbReference type="SUPFAM" id="SSF46785">
    <property type="entry name" value="Winged helix' DNA-binding domain"/>
    <property type="match status" value="1"/>
</dbReference>
<dbReference type="CDD" id="cd00090">
    <property type="entry name" value="HTH_ARSR"/>
    <property type="match status" value="1"/>
</dbReference>
<protein>
    <submittedName>
        <fullName evidence="2">DNA-binding transcriptional ArsR family regulator</fullName>
    </submittedName>
</protein>
<comment type="caution">
    <text evidence="2">The sequence shown here is derived from an EMBL/GenBank/DDBJ whole genome shotgun (WGS) entry which is preliminary data.</text>
</comment>
<evidence type="ECO:0000259" key="1">
    <source>
        <dbReference type="PROSITE" id="PS50987"/>
    </source>
</evidence>
<dbReference type="InterPro" id="IPR001845">
    <property type="entry name" value="HTH_ArsR_DNA-bd_dom"/>
</dbReference>
<dbReference type="InterPro" id="IPR036388">
    <property type="entry name" value="WH-like_DNA-bd_sf"/>
</dbReference>
<dbReference type="SMART" id="SM00418">
    <property type="entry name" value="HTH_ARSR"/>
    <property type="match status" value="1"/>
</dbReference>
<dbReference type="PRINTS" id="PR00778">
    <property type="entry name" value="HTHARSR"/>
</dbReference>
<dbReference type="EMBL" id="JACHIF010000004">
    <property type="protein sequence ID" value="MBB5038160.1"/>
    <property type="molecule type" value="Genomic_DNA"/>
</dbReference>
<dbReference type="NCBIfam" id="NF033788">
    <property type="entry name" value="HTH_metalloreg"/>
    <property type="match status" value="1"/>
</dbReference>
<dbReference type="Gene3D" id="1.10.10.10">
    <property type="entry name" value="Winged helix-like DNA-binding domain superfamily/Winged helix DNA-binding domain"/>
    <property type="match status" value="1"/>
</dbReference>
<feature type="domain" description="HTH arsR-type" evidence="1">
    <location>
        <begin position="1"/>
        <end position="95"/>
    </location>
</feature>
<dbReference type="PANTHER" id="PTHR38600:SF2">
    <property type="entry name" value="SLL0088 PROTEIN"/>
    <property type="match status" value="1"/>
</dbReference>
<reference evidence="2 3" key="1">
    <citation type="submission" date="2020-08" db="EMBL/GenBank/DDBJ databases">
        <title>Genomic Encyclopedia of Type Strains, Phase IV (KMG-IV): sequencing the most valuable type-strain genomes for metagenomic binning, comparative biology and taxonomic classification.</title>
        <authorList>
            <person name="Goeker M."/>
        </authorList>
    </citation>
    <scope>NUCLEOTIDE SEQUENCE [LARGE SCALE GENOMIC DNA]</scope>
    <source>
        <strain evidence="2 3">DSM 12251</strain>
    </source>
</reference>
<dbReference type="InterPro" id="IPR036390">
    <property type="entry name" value="WH_DNA-bd_sf"/>
</dbReference>
<dbReference type="PROSITE" id="PS50987">
    <property type="entry name" value="HTH_ARSR_2"/>
    <property type="match status" value="1"/>
</dbReference>
<dbReference type="GO" id="GO:0003700">
    <property type="term" value="F:DNA-binding transcription factor activity"/>
    <property type="evidence" value="ECO:0007669"/>
    <property type="project" value="InterPro"/>
</dbReference>
<dbReference type="GO" id="GO:0003677">
    <property type="term" value="F:DNA binding"/>
    <property type="evidence" value="ECO:0007669"/>
    <property type="project" value="UniProtKB-KW"/>
</dbReference>
<name>A0A7W7YLJ4_9BACT</name>
<keyword evidence="3" id="KW-1185">Reference proteome</keyword>
<dbReference type="InterPro" id="IPR011991">
    <property type="entry name" value="ArsR-like_HTH"/>
</dbReference>
<organism evidence="2 3">
    <name type="scientific">Prosthecobacter dejongeii</name>
    <dbReference type="NCBI Taxonomy" id="48465"/>
    <lineage>
        <taxon>Bacteria</taxon>
        <taxon>Pseudomonadati</taxon>
        <taxon>Verrucomicrobiota</taxon>
        <taxon>Verrucomicrobiia</taxon>
        <taxon>Verrucomicrobiales</taxon>
        <taxon>Verrucomicrobiaceae</taxon>
        <taxon>Prosthecobacter</taxon>
    </lineage>
</organism>
<proteinExistence type="predicted"/>
<dbReference type="PANTHER" id="PTHR38600">
    <property type="entry name" value="TRANSCRIPTIONAL REGULATORY PROTEIN"/>
    <property type="match status" value="1"/>
</dbReference>